<comment type="caution">
    <text evidence="2">The sequence shown here is derived from an EMBL/GenBank/DDBJ whole genome shotgun (WGS) entry which is preliminary data.</text>
</comment>
<dbReference type="PANTHER" id="PTHR12111">
    <property type="entry name" value="SPLICING FACTOR YJU2"/>
    <property type="match status" value="1"/>
</dbReference>
<reference evidence="2 3" key="1">
    <citation type="submission" date="2019-09" db="EMBL/GenBank/DDBJ databases">
        <title>Draft genome of the ectomycorrhizal ascomycete Sphaerosporella brunnea.</title>
        <authorList>
            <consortium name="DOE Joint Genome Institute"/>
            <person name="Benucci G.M."/>
            <person name="Marozzi G."/>
            <person name="Antonielli L."/>
            <person name="Sanchez S."/>
            <person name="Marco P."/>
            <person name="Wang X."/>
            <person name="Falini L.B."/>
            <person name="Barry K."/>
            <person name="Haridas S."/>
            <person name="Lipzen A."/>
            <person name="Labutti K."/>
            <person name="Grigoriev I.V."/>
            <person name="Murat C."/>
            <person name="Martin F."/>
            <person name="Albertini E."/>
            <person name="Donnini D."/>
            <person name="Bonito G."/>
        </authorList>
    </citation>
    <scope>NUCLEOTIDE SEQUENCE [LARGE SCALE GENOMIC DNA]</scope>
    <source>
        <strain evidence="2 3">Sb_GMNB300</strain>
    </source>
</reference>
<name>A0A5J5F1R0_9PEZI</name>
<dbReference type="AlphaFoldDB" id="A0A5J5F1R0"/>
<dbReference type="GO" id="GO:0005684">
    <property type="term" value="C:U2-type spliceosomal complex"/>
    <property type="evidence" value="ECO:0007669"/>
    <property type="project" value="TreeGrafter"/>
</dbReference>
<dbReference type="OrthoDB" id="360327at2759"/>
<dbReference type="Proteomes" id="UP000326924">
    <property type="component" value="Unassembled WGS sequence"/>
</dbReference>
<protein>
    <submittedName>
        <fullName evidence="2">CWC16 protein</fullName>
    </submittedName>
</protein>
<proteinExistence type="inferred from homology"/>
<evidence type="ECO:0000313" key="3">
    <source>
        <dbReference type="Proteomes" id="UP000326924"/>
    </source>
</evidence>
<dbReference type="Pfam" id="PF04502">
    <property type="entry name" value="Saf4_Yju2"/>
    <property type="match status" value="1"/>
</dbReference>
<evidence type="ECO:0000313" key="2">
    <source>
        <dbReference type="EMBL" id="KAA8910055.1"/>
    </source>
</evidence>
<sequence>MPFNIFCMTCDGHIEQAIRFNTEKQKVGNQLSTPIFSFCMRHTNTSYVVTEGAKKKAADDKLAPGVIKIHDPAKATLEDPFARAEMNVEDKTVVKQGAARIAELKELSDRQWADPYEHLRKMRRVFRAEREVLNEKAAEAKAIWDRAGLLIELLKMHSEQNP</sequence>
<dbReference type="EMBL" id="VXIS01000051">
    <property type="protein sequence ID" value="KAA8910055.1"/>
    <property type="molecule type" value="Genomic_DNA"/>
</dbReference>
<dbReference type="InterPro" id="IPR007590">
    <property type="entry name" value="Saf4/Yju2"/>
</dbReference>
<dbReference type="PANTHER" id="PTHR12111:SF2">
    <property type="entry name" value="SPLICING FACTOR YJU2B-RELATED"/>
    <property type="match status" value="1"/>
</dbReference>
<dbReference type="GO" id="GO:0071014">
    <property type="term" value="C:post-mRNA release spliceosomal complex"/>
    <property type="evidence" value="ECO:0007669"/>
    <property type="project" value="TreeGrafter"/>
</dbReference>
<comment type="similarity">
    <text evidence="1">Belongs to the CWC16 family.</text>
</comment>
<evidence type="ECO:0000256" key="1">
    <source>
        <dbReference type="ARBA" id="ARBA00005595"/>
    </source>
</evidence>
<organism evidence="2 3">
    <name type="scientific">Sphaerosporella brunnea</name>
    <dbReference type="NCBI Taxonomy" id="1250544"/>
    <lineage>
        <taxon>Eukaryota</taxon>
        <taxon>Fungi</taxon>
        <taxon>Dikarya</taxon>
        <taxon>Ascomycota</taxon>
        <taxon>Pezizomycotina</taxon>
        <taxon>Pezizomycetes</taxon>
        <taxon>Pezizales</taxon>
        <taxon>Pyronemataceae</taxon>
        <taxon>Sphaerosporella</taxon>
    </lineage>
</organism>
<keyword evidence="3" id="KW-1185">Reference proteome</keyword>
<accession>A0A5J5F1R0</accession>
<dbReference type="GO" id="GO:0000398">
    <property type="term" value="P:mRNA splicing, via spliceosome"/>
    <property type="evidence" value="ECO:0007669"/>
    <property type="project" value="InterPro"/>
</dbReference>
<dbReference type="InParanoid" id="A0A5J5F1R0"/>
<gene>
    <name evidence="2" type="ORF">FN846DRAFT_888676</name>
</gene>